<dbReference type="InterPro" id="IPR009057">
    <property type="entry name" value="Homeodomain-like_sf"/>
</dbReference>
<accession>C4WI44</accession>
<dbReference type="Proteomes" id="UP000004386">
    <property type="component" value="Unassembled WGS sequence"/>
</dbReference>
<dbReference type="InterPro" id="IPR001647">
    <property type="entry name" value="HTH_TetR"/>
</dbReference>
<keyword evidence="3 5" id="KW-0238">DNA-binding</keyword>
<dbReference type="PROSITE" id="PS01081">
    <property type="entry name" value="HTH_TETR_1"/>
    <property type="match status" value="1"/>
</dbReference>
<name>C4WI44_9HYPH</name>
<evidence type="ECO:0000259" key="6">
    <source>
        <dbReference type="PROSITE" id="PS50977"/>
    </source>
</evidence>
<dbReference type="InterPro" id="IPR013572">
    <property type="entry name" value="Tscrpt_reg_MAATS_C"/>
</dbReference>
<dbReference type="GO" id="GO:0003677">
    <property type="term" value="F:DNA binding"/>
    <property type="evidence" value="ECO:0007669"/>
    <property type="project" value="UniProtKB-UniRule"/>
</dbReference>
<keyword evidence="2" id="KW-0805">Transcription regulation</keyword>
<dbReference type="SUPFAM" id="SSF46689">
    <property type="entry name" value="Homeodomain-like"/>
    <property type="match status" value="1"/>
</dbReference>
<evidence type="ECO:0000256" key="5">
    <source>
        <dbReference type="PROSITE-ProRule" id="PRU00335"/>
    </source>
</evidence>
<feature type="DNA-binding region" description="H-T-H motif" evidence="5">
    <location>
        <begin position="72"/>
        <end position="91"/>
    </location>
</feature>
<dbReference type="InterPro" id="IPR036271">
    <property type="entry name" value="Tet_transcr_reg_TetR-rel_C_sf"/>
</dbReference>
<dbReference type="AlphaFoldDB" id="C4WI44"/>
<proteinExistence type="predicted"/>
<dbReference type="InterPro" id="IPR050624">
    <property type="entry name" value="HTH-type_Tx_Regulator"/>
</dbReference>
<comment type="caution">
    <text evidence="7">The sequence shown here is derived from an EMBL/GenBank/DDBJ whole genome shotgun (WGS) entry which is preliminary data.</text>
</comment>
<dbReference type="Gene3D" id="1.10.357.10">
    <property type="entry name" value="Tetracycline Repressor, domain 2"/>
    <property type="match status" value="1"/>
</dbReference>
<dbReference type="PANTHER" id="PTHR43479">
    <property type="entry name" value="ACREF/ENVCD OPERON REPRESSOR-RELATED"/>
    <property type="match status" value="1"/>
</dbReference>
<dbReference type="EMBL" id="ACQA01000001">
    <property type="protein sequence ID" value="EEQ94970.1"/>
    <property type="molecule type" value="Genomic_DNA"/>
</dbReference>
<evidence type="ECO:0000256" key="2">
    <source>
        <dbReference type="ARBA" id="ARBA00023015"/>
    </source>
</evidence>
<protein>
    <submittedName>
        <fullName evidence="7">HTH-type transcriptional regulator ttgR</fullName>
    </submittedName>
</protein>
<dbReference type="Pfam" id="PF00440">
    <property type="entry name" value="TetR_N"/>
    <property type="match status" value="1"/>
</dbReference>
<dbReference type="HOGENOM" id="CLU_069356_12_3_5"/>
<dbReference type="InterPro" id="IPR023772">
    <property type="entry name" value="DNA-bd_HTH_TetR-type_CS"/>
</dbReference>
<reference evidence="7 8" key="1">
    <citation type="submission" date="2009-05" db="EMBL/GenBank/DDBJ databases">
        <authorList>
            <person name="Setubal J.C."/>
            <person name="Boyle S."/>
            <person name="Crasta O.R."/>
            <person name="Gillespie J.J."/>
            <person name="Kenyon R.W."/>
            <person name="Lu J."/>
            <person name="Mane S."/>
            <person name="Nagrani S."/>
            <person name="Shallom J.M."/>
            <person name="Shallom S."/>
            <person name="Shukla M."/>
            <person name="Snyder E.E."/>
            <person name="Sobral B.W."/>
            <person name="Wattam A.R."/>
            <person name="Will R."/>
            <person name="Williams K."/>
            <person name="Yoo H."/>
            <person name="Munk C."/>
            <person name="Tapia R."/>
            <person name="Green L."/>
            <person name="Rogers Y."/>
            <person name="Detter J.C."/>
            <person name="Bruce D."/>
            <person name="Brettin T.S."/>
            <person name="Tsolis R."/>
        </authorList>
    </citation>
    <scope>NUCLEOTIDE SEQUENCE [LARGE SCALE GENOMIC DNA]</scope>
    <source>
        <strain evidence="7 8">LMG 3301</strain>
    </source>
</reference>
<sequence length="251" mass="28533">MFVNTIYRVIVNRSILQITNELPGFKWRTKPSDCIHPREIMRRTKAEAAETREAILVAAEQVFLERGVNQSTLMEIACHAGVTRGAIYFHFRDKVEILRTIIGNVRFPQEEIMLQAAAVNHPNPMHVLEQSIIQALQLFSNNERQQNIFIIINQRCEFVGEMAPLEDRLREARANVLSLFAGLLDVAARRGELSKEWTADTAAPILLSLLSGLLNEWLRGDRNYDLVTYGGRAISILVQSLRNPAFEAHQT</sequence>
<gene>
    <name evidence="7" type="ORF">OINT_1000310</name>
</gene>
<organism evidence="7 8">
    <name type="scientific">Brucella intermedia LMG 3301</name>
    <dbReference type="NCBI Taxonomy" id="641118"/>
    <lineage>
        <taxon>Bacteria</taxon>
        <taxon>Pseudomonadati</taxon>
        <taxon>Pseudomonadota</taxon>
        <taxon>Alphaproteobacteria</taxon>
        <taxon>Hyphomicrobiales</taxon>
        <taxon>Brucellaceae</taxon>
        <taxon>Brucella/Ochrobactrum group</taxon>
        <taxon>Brucella</taxon>
    </lineage>
</organism>
<evidence type="ECO:0000313" key="8">
    <source>
        <dbReference type="Proteomes" id="UP000004386"/>
    </source>
</evidence>
<keyword evidence="1" id="KW-0678">Repressor</keyword>
<evidence type="ECO:0000256" key="4">
    <source>
        <dbReference type="ARBA" id="ARBA00023163"/>
    </source>
</evidence>
<evidence type="ECO:0000313" key="7">
    <source>
        <dbReference type="EMBL" id="EEQ94970.1"/>
    </source>
</evidence>
<dbReference type="PRINTS" id="PR00455">
    <property type="entry name" value="HTHTETR"/>
</dbReference>
<dbReference type="PANTHER" id="PTHR43479:SF11">
    <property type="entry name" value="ACREF_ENVCD OPERON REPRESSOR-RELATED"/>
    <property type="match status" value="1"/>
</dbReference>
<keyword evidence="4" id="KW-0804">Transcription</keyword>
<feature type="domain" description="HTH tetR-type" evidence="6">
    <location>
        <begin position="49"/>
        <end position="109"/>
    </location>
</feature>
<evidence type="ECO:0000256" key="3">
    <source>
        <dbReference type="ARBA" id="ARBA00023125"/>
    </source>
</evidence>
<dbReference type="Pfam" id="PF08361">
    <property type="entry name" value="TetR_C_2"/>
    <property type="match status" value="1"/>
</dbReference>
<dbReference type="SUPFAM" id="SSF48498">
    <property type="entry name" value="Tetracyclin repressor-like, C-terminal domain"/>
    <property type="match status" value="1"/>
</dbReference>
<evidence type="ECO:0000256" key="1">
    <source>
        <dbReference type="ARBA" id="ARBA00022491"/>
    </source>
</evidence>
<dbReference type="PROSITE" id="PS50977">
    <property type="entry name" value="HTH_TETR_2"/>
    <property type="match status" value="1"/>
</dbReference>